<feature type="transmembrane region" description="Helical" evidence="7">
    <location>
        <begin position="247"/>
        <end position="267"/>
    </location>
</feature>
<dbReference type="InterPro" id="IPR005614">
    <property type="entry name" value="NrfD-like"/>
</dbReference>
<evidence type="ECO:0000256" key="2">
    <source>
        <dbReference type="ARBA" id="ARBA00008929"/>
    </source>
</evidence>
<dbReference type="GO" id="GO:0005886">
    <property type="term" value="C:plasma membrane"/>
    <property type="evidence" value="ECO:0007669"/>
    <property type="project" value="UniProtKB-SubCell"/>
</dbReference>
<evidence type="ECO:0000256" key="7">
    <source>
        <dbReference type="SAM" id="Phobius"/>
    </source>
</evidence>
<dbReference type="EMBL" id="MWPH01000001">
    <property type="protein sequence ID" value="OVE85314.1"/>
    <property type="molecule type" value="Genomic_DNA"/>
</dbReference>
<comment type="similarity">
    <text evidence="2">Belongs to the NrfD family.</text>
</comment>
<name>A0A202EAQ1_9EURY</name>
<dbReference type="Proteomes" id="UP000196084">
    <property type="component" value="Unassembled WGS sequence"/>
</dbReference>
<protein>
    <submittedName>
        <fullName evidence="8">Dehydrogenase</fullName>
    </submittedName>
</protein>
<feature type="transmembrane region" description="Helical" evidence="7">
    <location>
        <begin position="205"/>
        <end position="227"/>
    </location>
</feature>
<feature type="transmembrane region" description="Helical" evidence="7">
    <location>
        <begin position="326"/>
        <end position="346"/>
    </location>
</feature>
<evidence type="ECO:0000313" key="9">
    <source>
        <dbReference type="Proteomes" id="UP000196084"/>
    </source>
</evidence>
<dbReference type="Pfam" id="PF03916">
    <property type="entry name" value="NrfD"/>
    <property type="match status" value="1"/>
</dbReference>
<feature type="transmembrane region" description="Helical" evidence="7">
    <location>
        <begin position="145"/>
        <end position="165"/>
    </location>
</feature>
<reference evidence="8 9" key="1">
    <citation type="submission" date="2017-02" db="EMBL/GenBank/DDBJ databases">
        <title>Natronthermophilus aegyptiacus gen. nov.,sp. nov., an aerobic, extremely halophilic alkalithermophilic archaeon isolated from the athalassohaline Wadi An Natrun, Egypt.</title>
        <authorList>
            <person name="Zhao B."/>
        </authorList>
    </citation>
    <scope>NUCLEOTIDE SEQUENCE [LARGE SCALE GENOMIC DNA]</scope>
    <source>
        <strain evidence="8 9">CGMCC 1.3597</strain>
    </source>
</reference>
<gene>
    <name evidence="8" type="ORF">B2G88_00340</name>
</gene>
<evidence type="ECO:0000256" key="4">
    <source>
        <dbReference type="ARBA" id="ARBA00022692"/>
    </source>
</evidence>
<keyword evidence="3" id="KW-1003">Cell membrane</keyword>
<evidence type="ECO:0000313" key="8">
    <source>
        <dbReference type="EMBL" id="OVE85314.1"/>
    </source>
</evidence>
<feature type="transmembrane region" description="Helical" evidence="7">
    <location>
        <begin position="62"/>
        <end position="87"/>
    </location>
</feature>
<dbReference type="AlphaFoldDB" id="A0A202EAQ1"/>
<feature type="transmembrane region" description="Helical" evidence="7">
    <location>
        <begin position="279"/>
        <end position="300"/>
    </location>
</feature>
<dbReference type="RefSeq" id="WP_087713666.1">
    <property type="nucleotide sequence ID" value="NZ_MWPH01000001.1"/>
</dbReference>
<feature type="transmembrane region" description="Helical" evidence="7">
    <location>
        <begin position="21"/>
        <end position="42"/>
    </location>
</feature>
<organism evidence="8 9">
    <name type="scientific">Natronolimnobius baerhuensis</name>
    <dbReference type="NCBI Taxonomy" id="253108"/>
    <lineage>
        <taxon>Archaea</taxon>
        <taxon>Methanobacteriati</taxon>
        <taxon>Methanobacteriota</taxon>
        <taxon>Stenosarchaea group</taxon>
        <taxon>Halobacteria</taxon>
        <taxon>Halobacteriales</taxon>
        <taxon>Natrialbaceae</taxon>
        <taxon>Natronolimnobius</taxon>
    </lineage>
</organism>
<keyword evidence="6 7" id="KW-0472">Membrane</keyword>
<evidence type="ECO:0000256" key="6">
    <source>
        <dbReference type="ARBA" id="ARBA00023136"/>
    </source>
</evidence>
<keyword evidence="9" id="KW-1185">Reference proteome</keyword>
<evidence type="ECO:0000256" key="1">
    <source>
        <dbReference type="ARBA" id="ARBA00004651"/>
    </source>
</evidence>
<feature type="transmembrane region" description="Helical" evidence="7">
    <location>
        <begin position="393"/>
        <end position="416"/>
    </location>
</feature>
<dbReference type="PANTHER" id="PTHR43044:SF2">
    <property type="entry name" value="POLYSULPHIDE REDUCTASE NRFD"/>
    <property type="match status" value="1"/>
</dbReference>
<proteinExistence type="inferred from homology"/>
<evidence type="ECO:0000256" key="3">
    <source>
        <dbReference type="ARBA" id="ARBA00022475"/>
    </source>
</evidence>
<comment type="caution">
    <text evidence="8">The sequence shown here is derived from an EMBL/GenBank/DDBJ whole genome shotgun (WGS) entry which is preliminary data.</text>
</comment>
<dbReference type="PANTHER" id="PTHR43044">
    <property type="match status" value="1"/>
</dbReference>
<feature type="transmembrane region" description="Helical" evidence="7">
    <location>
        <begin position="99"/>
        <end position="120"/>
    </location>
</feature>
<feature type="transmembrane region" description="Helical" evidence="7">
    <location>
        <begin position="358"/>
        <end position="381"/>
    </location>
</feature>
<accession>A0A202EAQ1</accession>
<sequence length="454" mass="50271">MSTKTPSKADILRPIQETSTTYYILVAIAGLAFALFLVGWMYQLYEGMVVTGLSDWGSGGGVTWGVYIGAFIWWVGIAHGGIILSAAVRLLGMDRYMPVARLAEMLTLAGLSAAGFYIIVHMGRPDRMVTSVIGHYHITVNNSPLVWDVTVITAYFVLTATYLALTLRYDITRLRGDLPDHFGPIYNMLTIGYSEDEDEVVQRMVWWLALAIIIMAPLLLHGGVIPWLFAVLPTYPRWFGGVQGPQFLTIALTSAISGVIILSALFRRAYDWDHIITDDVFRGLLLWLGFFCLLFLWLQLQQITTGSFFPPVDLDVAWVATLEHPIYLLSMGLVAAVLAFIFATTVRPALFTKARAIICGLAVLTATLLEKVLFVVEGFLHPSFEIYYATPGIYVPSLIEISSIIGTIGMVTLFFLTAAKIVPVVELHAIEHLRADHGHENRSHTPETDSGRAE</sequence>
<keyword evidence="5 7" id="KW-1133">Transmembrane helix</keyword>
<evidence type="ECO:0000256" key="5">
    <source>
        <dbReference type="ARBA" id="ARBA00022989"/>
    </source>
</evidence>
<comment type="subcellular location">
    <subcellularLocation>
        <location evidence="1">Cell membrane</location>
        <topology evidence="1">Multi-pass membrane protein</topology>
    </subcellularLocation>
</comment>
<dbReference type="OrthoDB" id="200631at2157"/>
<keyword evidence="4 7" id="KW-0812">Transmembrane</keyword>